<dbReference type="EMBL" id="CM044703">
    <property type="protein sequence ID" value="KAI5671792.1"/>
    <property type="molecule type" value="Genomic_DNA"/>
</dbReference>
<name>A0ACC0BGP1_CATRO</name>
<sequence>MENFMIRMTELLETSMTTRRNERVRATGVDEALERFLKFRPPEFYGEAEQETKAELFLEQLSDIYDTLKYEVALRVTFVAFRLRGMTKDWWFRASKARALKN</sequence>
<reference evidence="2" key="1">
    <citation type="journal article" date="2023" name="Nat. Plants">
        <title>Single-cell RNA sequencing provides a high-resolution roadmap for understanding the multicellular compartmentation of specialized metabolism.</title>
        <authorList>
            <person name="Sun S."/>
            <person name="Shen X."/>
            <person name="Li Y."/>
            <person name="Li Y."/>
            <person name="Wang S."/>
            <person name="Li R."/>
            <person name="Zhang H."/>
            <person name="Shen G."/>
            <person name="Guo B."/>
            <person name="Wei J."/>
            <person name="Xu J."/>
            <person name="St-Pierre B."/>
            <person name="Chen S."/>
            <person name="Sun C."/>
        </authorList>
    </citation>
    <scope>NUCLEOTIDE SEQUENCE [LARGE SCALE GENOMIC DNA]</scope>
</reference>
<organism evidence="1 2">
    <name type="scientific">Catharanthus roseus</name>
    <name type="common">Madagascar periwinkle</name>
    <name type="synonym">Vinca rosea</name>
    <dbReference type="NCBI Taxonomy" id="4058"/>
    <lineage>
        <taxon>Eukaryota</taxon>
        <taxon>Viridiplantae</taxon>
        <taxon>Streptophyta</taxon>
        <taxon>Embryophyta</taxon>
        <taxon>Tracheophyta</taxon>
        <taxon>Spermatophyta</taxon>
        <taxon>Magnoliopsida</taxon>
        <taxon>eudicotyledons</taxon>
        <taxon>Gunneridae</taxon>
        <taxon>Pentapetalae</taxon>
        <taxon>asterids</taxon>
        <taxon>lamiids</taxon>
        <taxon>Gentianales</taxon>
        <taxon>Apocynaceae</taxon>
        <taxon>Rauvolfioideae</taxon>
        <taxon>Vinceae</taxon>
        <taxon>Catharanthinae</taxon>
        <taxon>Catharanthus</taxon>
    </lineage>
</organism>
<accession>A0ACC0BGP1</accession>
<comment type="caution">
    <text evidence="1">The sequence shown here is derived from an EMBL/GenBank/DDBJ whole genome shotgun (WGS) entry which is preliminary data.</text>
</comment>
<gene>
    <name evidence="1" type="ORF">M9H77_12156</name>
</gene>
<dbReference type="Proteomes" id="UP001060085">
    <property type="component" value="Linkage Group LG03"/>
</dbReference>
<evidence type="ECO:0000313" key="1">
    <source>
        <dbReference type="EMBL" id="KAI5671792.1"/>
    </source>
</evidence>
<protein>
    <submittedName>
        <fullName evidence="1">Uncharacterized protein</fullName>
    </submittedName>
</protein>
<proteinExistence type="predicted"/>
<keyword evidence="2" id="KW-1185">Reference proteome</keyword>
<evidence type="ECO:0000313" key="2">
    <source>
        <dbReference type="Proteomes" id="UP001060085"/>
    </source>
</evidence>